<dbReference type="Proteomes" id="UP000001940">
    <property type="component" value="Chromosome X"/>
</dbReference>
<dbReference type="eggNOG" id="ENOG502RAFT">
    <property type="taxonomic scope" value="Eukaryota"/>
</dbReference>
<evidence type="ECO:0000313" key="1">
    <source>
        <dbReference type="EMBL" id="CAZ65511.1"/>
    </source>
</evidence>
<dbReference type="FunCoup" id="G5ECS5">
    <property type="interactions" value="282"/>
</dbReference>
<proteinExistence type="predicted"/>
<dbReference type="OMA" id="SIREFGH"/>
<dbReference type="PaxDb" id="6239-K09E9.7"/>
<dbReference type="HOGENOM" id="CLU_2308663_0_0_1"/>
<protein>
    <submittedName>
        <fullName evidence="1">Glucuronosyltransferase</fullName>
    </submittedName>
</protein>
<dbReference type="WormBase" id="K09E9.7">
    <property type="protein sequence ID" value="CE43907"/>
    <property type="gene ID" value="WBGene00194664"/>
</dbReference>
<reference evidence="1 2" key="1">
    <citation type="journal article" date="1998" name="Science">
        <title>Genome sequence of the nematode C. elegans: a platform for investigating biology.</title>
        <authorList>
            <consortium name="The C. elegans sequencing consortium"/>
            <person name="Sulson J.E."/>
            <person name="Waterston R."/>
        </authorList>
    </citation>
    <scope>NUCLEOTIDE SEQUENCE [LARGE SCALE GENOMIC DNA]</scope>
    <source>
        <strain evidence="1 2">Bristol N2</strain>
    </source>
</reference>
<accession>G5ECS5</accession>
<gene>
    <name evidence="1" type="ORF">CELE_K09E9.7</name>
    <name evidence="1 3" type="ORF">K09E9.7</name>
</gene>
<dbReference type="Bgee" id="WBGene00194664">
    <property type="expression patterns" value="Expressed in larva and 2 other cell types or tissues"/>
</dbReference>
<dbReference type="InParanoid" id="G5ECS5"/>
<dbReference type="EMBL" id="BX284606">
    <property type="protein sequence ID" value="CAZ65511.1"/>
    <property type="molecule type" value="Genomic_DNA"/>
</dbReference>
<evidence type="ECO:0000313" key="3">
    <source>
        <dbReference type="WormBase" id="K09E9.7"/>
    </source>
</evidence>
<evidence type="ECO:0000313" key="2">
    <source>
        <dbReference type="Proteomes" id="UP000001940"/>
    </source>
</evidence>
<dbReference type="OrthoDB" id="5842571at2759"/>
<keyword evidence="2" id="KW-1185">Reference proteome</keyword>
<dbReference type="AGR" id="WB:WBGene00194664"/>
<sequence>MNVNFGGYSPIRTSMGIWVVAMLVEHDLITRVPRSFPTVDEADFVSYMLRKSNFELMLANNAGCIRRFGSKNLNNVITGQDFFTKMKEFVRKNAYKEGYIPI</sequence>
<name>G5ECS5_CAEEL</name>
<organism evidence="1 2">
    <name type="scientific">Caenorhabditis elegans</name>
    <dbReference type="NCBI Taxonomy" id="6239"/>
    <lineage>
        <taxon>Eukaryota</taxon>
        <taxon>Metazoa</taxon>
        <taxon>Ecdysozoa</taxon>
        <taxon>Nematoda</taxon>
        <taxon>Chromadorea</taxon>
        <taxon>Rhabditida</taxon>
        <taxon>Rhabditina</taxon>
        <taxon>Rhabditomorpha</taxon>
        <taxon>Rhabditoidea</taxon>
        <taxon>Rhabditidae</taxon>
        <taxon>Peloderinae</taxon>
        <taxon>Caenorhabditis</taxon>
    </lineage>
</organism>
<dbReference type="AlphaFoldDB" id="G5ECS5"/>